<sequence length="182" mass="19276">MFVDQITINARAGNGGNGVERWRHEKFIAQAGPAGGNGGNGGDVYIESVRDLGLLAKYTGSPEFEAEDGQSGQSGSKYGHNGKDIIIKVPVGSIVTDTKRNRSYEFFSAGIRERIFKGGQGGFGNEHFKSSINRSPKEVTAGKIGESGELKIELTLVVDVGLIGMPNAGKSSLLNHLTNAHS</sequence>
<dbReference type="PROSITE" id="PS51883">
    <property type="entry name" value="OBG"/>
    <property type="match status" value="1"/>
</dbReference>
<dbReference type="Pfam" id="PF01018">
    <property type="entry name" value="GTP1_OBG"/>
    <property type="match status" value="1"/>
</dbReference>
<evidence type="ECO:0000256" key="4">
    <source>
        <dbReference type="ARBA" id="ARBA00022842"/>
    </source>
</evidence>
<keyword evidence="3" id="KW-0378">Hydrolase</keyword>
<evidence type="ECO:0000256" key="3">
    <source>
        <dbReference type="ARBA" id="ARBA00022801"/>
    </source>
</evidence>
<dbReference type="SUPFAM" id="SSF52540">
    <property type="entry name" value="P-loop containing nucleoside triphosphate hydrolases"/>
    <property type="match status" value="1"/>
</dbReference>
<dbReference type="AlphaFoldDB" id="A0A2M7IN48"/>
<evidence type="ECO:0000256" key="1">
    <source>
        <dbReference type="ARBA" id="ARBA00022490"/>
    </source>
</evidence>
<keyword evidence="1" id="KW-0963">Cytoplasm</keyword>
<dbReference type="Gene3D" id="2.70.210.12">
    <property type="entry name" value="GTP1/OBG domain"/>
    <property type="match status" value="1"/>
</dbReference>
<dbReference type="PANTHER" id="PTHR11702">
    <property type="entry name" value="DEVELOPMENTALLY REGULATED GTP-BINDING PROTEIN-RELATED"/>
    <property type="match status" value="1"/>
</dbReference>
<organism evidence="7 8">
    <name type="scientific">Candidatus Kaiserbacteria bacterium CG_4_8_14_3_um_filter_38_9</name>
    <dbReference type="NCBI Taxonomy" id="1974599"/>
    <lineage>
        <taxon>Bacteria</taxon>
        <taxon>Candidatus Kaiseribacteriota</taxon>
    </lineage>
</organism>
<evidence type="ECO:0000259" key="6">
    <source>
        <dbReference type="PROSITE" id="PS51883"/>
    </source>
</evidence>
<keyword evidence="5" id="KW-0342">GTP-binding</keyword>
<gene>
    <name evidence="7" type="ORF">COZ82_03235</name>
</gene>
<evidence type="ECO:0000256" key="5">
    <source>
        <dbReference type="ARBA" id="ARBA00023134"/>
    </source>
</evidence>
<keyword evidence="2" id="KW-0547">Nucleotide-binding</keyword>
<evidence type="ECO:0000313" key="8">
    <source>
        <dbReference type="Proteomes" id="UP000230837"/>
    </source>
</evidence>
<feature type="domain" description="Obg" evidence="6">
    <location>
        <begin position="1"/>
        <end position="157"/>
    </location>
</feature>
<dbReference type="GO" id="GO:0005525">
    <property type="term" value="F:GTP binding"/>
    <property type="evidence" value="ECO:0007669"/>
    <property type="project" value="UniProtKB-KW"/>
</dbReference>
<dbReference type="Proteomes" id="UP000230837">
    <property type="component" value="Unassembled WGS sequence"/>
</dbReference>
<dbReference type="InterPro" id="IPR045086">
    <property type="entry name" value="OBG_GTPase"/>
</dbReference>
<dbReference type="InterPro" id="IPR027417">
    <property type="entry name" value="P-loop_NTPase"/>
</dbReference>
<dbReference type="InterPro" id="IPR006073">
    <property type="entry name" value="GTP-bd"/>
</dbReference>
<protein>
    <submittedName>
        <fullName evidence="7">GTPase ObgE</fullName>
    </submittedName>
</protein>
<dbReference type="GO" id="GO:0003924">
    <property type="term" value="F:GTPase activity"/>
    <property type="evidence" value="ECO:0007669"/>
    <property type="project" value="InterPro"/>
</dbReference>
<evidence type="ECO:0000256" key="2">
    <source>
        <dbReference type="ARBA" id="ARBA00022741"/>
    </source>
</evidence>
<keyword evidence="4" id="KW-0460">Magnesium</keyword>
<dbReference type="FunFam" id="2.70.210.12:FF:000001">
    <property type="entry name" value="GTPase Obg"/>
    <property type="match status" value="1"/>
</dbReference>
<evidence type="ECO:0000313" key="7">
    <source>
        <dbReference type="EMBL" id="PIW96763.1"/>
    </source>
</evidence>
<dbReference type="SUPFAM" id="SSF82051">
    <property type="entry name" value="Obg GTP-binding protein N-terminal domain"/>
    <property type="match status" value="1"/>
</dbReference>
<comment type="caution">
    <text evidence="7">The sequence shown here is derived from an EMBL/GenBank/DDBJ whole genome shotgun (WGS) entry which is preliminary data.</text>
</comment>
<dbReference type="EMBL" id="PFHR01000172">
    <property type="protein sequence ID" value="PIW96763.1"/>
    <property type="molecule type" value="Genomic_DNA"/>
</dbReference>
<dbReference type="InterPro" id="IPR036726">
    <property type="entry name" value="GTP1_OBG_dom_sf"/>
</dbReference>
<name>A0A2M7IN48_9BACT</name>
<dbReference type="Pfam" id="PF01926">
    <property type="entry name" value="MMR_HSR1"/>
    <property type="match status" value="1"/>
</dbReference>
<feature type="non-terminal residue" evidence="7">
    <location>
        <position position="182"/>
    </location>
</feature>
<dbReference type="GO" id="GO:0042254">
    <property type="term" value="P:ribosome biogenesis"/>
    <property type="evidence" value="ECO:0007669"/>
    <property type="project" value="UniProtKB-UniRule"/>
</dbReference>
<proteinExistence type="predicted"/>
<accession>A0A2M7IN48</accession>
<dbReference type="Gene3D" id="3.40.50.300">
    <property type="entry name" value="P-loop containing nucleotide triphosphate hydrolases"/>
    <property type="match status" value="1"/>
</dbReference>
<dbReference type="InterPro" id="IPR006169">
    <property type="entry name" value="GTP1_OBG_dom"/>
</dbReference>
<dbReference type="PANTHER" id="PTHR11702:SF31">
    <property type="entry name" value="MITOCHONDRIAL RIBOSOME-ASSOCIATED GTPASE 2"/>
    <property type="match status" value="1"/>
</dbReference>
<reference evidence="8" key="1">
    <citation type="submission" date="2017-09" db="EMBL/GenBank/DDBJ databases">
        <title>Depth-based differentiation of microbial function through sediment-hosted aquifers and enrichment of novel symbionts in the deep terrestrial subsurface.</title>
        <authorList>
            <person name="Probst A.J."/>
            <person name="Ladd B."/>
            <person name="Jarett J.K."/>
            <person name="Geller-Mcgrath D.E."/>
            <person name="Sieber C.M.K."/>
            <person name="Emerson J.B."/>
            <person name="Anantharaman K."/>
            <person name="Thomas B.C."/>
            <person name="Malmstrom R."/>
            <person name="Stieglmeier M."/>
            <person name="Klingl A."/>
            <person name="Woyke T."/>
            <person name="Ryan C.M."/>
            <person name="Banfield J.F."/>
        </authorList>
    </citation>
    <scope>NUCLEOTIDE SEQUENCE [LARGE SCALE GENOMIC DNA]</scope>
</reference>